<dbReference type="EMBL" id="OU895877">
    <property type="protein sequence ID" value="CAG9798041.1"/>
    <property type="molecule type" value="Genomic_DNA"/>
</dbReference>
<reference evidence="12" key="2">
    <citation type="submission" date="2022-10" db="EMBL/GenBank/DDBJ databases">
        <authorList>
            <consortium name="ENA_rothamsted_submissions"/>
            <consortium name="culmorum"/>
            <person name="King R."/>
        </authorList>
    </citation>
    <scope>NUCLEOTIDE SEQUENCE</scope>
</reference>
<feature type="transmembrane region" description="Helical" evidence="10">
    <location>
        <begin position="23"/>
        <end position="45"/>
    </location>
</feature>
<dbReference type="OrthoDB" id="6760977at2759"/>
<dbReference type="PRINTS" id="PR00237">
    <property type="entry name" value="GPCRRHODOPSN"/>
</dbReference>
<keyword evidence="3" id="KW-1003">Cell membrane</keyword>
<evidence type="ECO:0000313" key="13">
    <source>
        <dbReference type="Proteomes" id="UP001153620"/>
    </source>
</evidence>
<name>A0A9N9RK08_9DIPT</name>
<keyword evidence="9" id="KW-0807">Transducer</keyword>
<dbReference type="GO" id="GO:0043005">
    <property type="term" value="C:neuron projection"/>
    <property type="evidence" value="ECO:0007669"/>
    <property type="project" value="TreeGrafter"/>
</dbReference>
<dbReference type="InterPro" id="IPR000276">
    <property type="entry name" value="GPCR_Rhodpsn"/>
</dbReference>
<proteinExistence type="inferred from homology"/>
<keyword evidence="5 10" id="KW-1133">Transmembrane helix</keyword>
<dbReference type="Gene3D" id="1.20.1070.10">
    <property type="entry name" value="Rhodopsin 7-helix transmembrane proteins"/>
    <property type="match status" value="1"/>
</dbReference>
<evidence type="ECO:0000256" key="9">
    <source>
        <dbReference type="ARBA" id="ARBA00023224"/>
    </source>
</evidence>
<evidence type="ECO:0000259" key="11">
    <source>
        <dbReference type="PROSITE" id="PS50262"/>
    </source>
</evidence>
<evidence type="ECO:0000313" key="12">
    <source>
        <dbReference type="EMBL" id="CAG9798041.1"/>
    </source>
</evidence>
<dbReference type="Proteomes" id="UP001153620">
    <property type="component" value="Chromosome 1"/>
</dbReference>
<evidence type="ECO:0000256" key="10">
    <source>
        <dbReference type="SAM" id="Phobius"/>
    </source>
</evidence>
<comment type="similarity">
    <text evidence="2">Belongs to the G-protein coupled receptor 1 family.</text>
</comment>
<evidence type="ECO:0000256" key="7">
    <source>
        <dbReference type="ARBA" id="ARBA00023136"/>
    </source>
</evidence>
<dbReference type="InterPro" id="IPR017452">
    <property type="entry name" value="GPCR_Rhodpsn_7TM"/>
</dbReference>
<accession>A0A9N9RK08</accession>
<organism evidence="12 13">
    <name type="scientific">Chironomus riparius</name>
    <dbReference type="NCBI Taxonomy" id="315576"/>
    <lineage>
        <taxon>Eukaryota</taxon>
        <taxon>Metazoa</taxon>
        <taxon>Ecdysozoa</taxon>
        <taxon>Arthropoda</taxon>
        <taxon>Hexapoda</taxon>
        <taxon>Insecta</taxon>
        <taxon>Pterygota</taxon>
        <taxon>Neoptera</taxon>
        <taxon>Endopterygota</taxon>
        <taxon>Diptera</taxon>
        <taxon>Nematocera</taxon>
        <taxon>Chironomoidea</taxon>
        <taxon>Chironomidae</taxon>
        <taxon>Chironominae</taxon>
        <taxon>Chironomus</taxon>
    </lineage>
</organism>
<evidence type="ECO:0000256" key="3">
    <source>
        <dbReference type="ARBA" id="ARBA00022475"/>
    </source>
</evidence>
<dbReference type="AlphaFoldDB" id="A0A9N9RK08"/>
<keyword evidence="4 10" id="KW-0812">Transmembrane</keyword>
<evidence type="ECO:0000256" key="8">
    <source>
        <dbReference type="ARBA" id="ARBA00023170"/>
    </source>
</evidence>
<keyword evidence="7 10" id="KW-0472">Membrane</keyword>
<dbReference type="PANTHER" id="PTHR24229:SF40">
    <property type="entry name" value="ALLATOSTATIN C RECEPTOR 1-RELATED"/>
    <property type="match status" value="1"/>
</dbReference>
<feature type="transmembrane region" description="Helical" evidence="10">
    <location>
        <begin position="222"/>
        <end position="244"/>
    </location>
</feature>
<evidence type="ECO:0000256" key="1">
    <source>
        <dbReference type="ARBA" id="ARBA00004651"/>
    </source>
</evidence>
<feature type="transmembrane region" description="Helical" evidence="10">
    <location>
        <begin position="57"/>
        <end position="82"/>
    </location>
</feature>
<protein>
    <recommendedName>
        <fullName evidence="11">G-protein coupled receptors family 1 profile domain-containing protein</fullName>
    </recommendedName>
</protein>
<feature type="transmembrane region" description="Helical" evidence="10">
    <location>
        <begin position="177"/>
        <end position="202"/>
    </location>
</feature>
<keyword evidence="6" id="KW-0297">G-protein coupled receptor</keyword>
<reference evidence="12" key="1">
    <citation type="submission" date="2022-01" db="EMBL/GenBank/DDBJ databases">
        <authorList>
            <person name="King R."/>
        </authorList>
    </citation>
    <scope>NUCLEOTIDE SEQUENCE</scope>
</reference>
<dbReference type="SUPFAM" id="SSF81321">
    <property type="entry name" value="Family A G protein-coupled receptor-like"/>
    <property type="match status" value="1"/>
</dbReference>
<keyword evidence="13" id="KW-1185">Reference proteome</keyword>
<feature type="transmembrane region" description="Helical" evidence="10">
    <location>
        <begin position="94"/>
        <end position="112"/>
    </location>
</feature>
<evidence type="ECO:0000256" key="6">
    <source>
        <dbReference type="ARBA" id="ARBA00023040"/>
    </source>
</evidence>
<dbReference type="GO" id="GO:0005886">
    <property type="term" value="C:plasma membrane"/>
    <property type="evidence" value="ECO:0007669"/>
    <property type="project" value="UniProtKB-SubCell"/>
</dbReference>
<dbReference type="GO" id="GO:0042277">
    <property type="term" value="F:peptide binding"/>
    <property type="evidence" value="ECO:0007669"/>
    <property type="project" value="TreeGrafter"/>
</dbReference>
<evidence type="ECO:0000256" key="2">
    <source>
        <dbReference type="ARBA" id="ARBA00010663"/>
    </source>
</evidence>
<gene>
    <name evidence="12" type="ORF">CHIRRI_LOCUS1026</name>
</gene>
<feature type="domain" description="G-protein coupled receptors family 1 profile" evidence="11">
    <location>
        <begin position="36"/>
        <end position="324"/>
    </location>
</feature>
<keyword evidence="8" id="KW-0675">Receptor</keyword>
<dbReference type="PROSITE" id="PS50262">
    <property type="entry name" value="G_PROTEIN_RECEP_F1_2"/>
    <property type="match status" value="1"/>
</dbReference>
<evidence type="ECO:0000256" key="5">
    <source>
        <dbReference type="ARBA" id="ARBA00022989"/>
    </source>
</evidence>
<dbReference type="PANTHER" id="PTHR24229">
    <property type="entry name" value="NEUROPEPTIDES RECEPTOR"/>
    <property type="match status" value="1"/>
</dbReference>
<dbReference type="GO" id="GO:0004930">
    <property type="term" value="F:G protein-coupled receptor activity"/>
    <property type="evidence" value="ECO:0007669"/>
    <property type="project" value="UniProtKB-KW"/>
</dbReference>
<sequence length="324" mass="37446">MNKSEISVASELFWIVSDQWMNLALWVYLVVIFIGGIILQLIQFLQFIGSAHNNGFNYFLLQLTFADVINLLLCYFDIFYIFSHEWIFGDDLCGIMSGLLNFSSTAITYVLLTMNLHAVSTANLACKALKIIQSEEEKSNFINEEVESTSDTYDTLEQKRTLTIDYSGPKWKTSINVIFPTLIIWILSLSISMPTIIISALNREFDENYCIILRSSFGAAEVFTTFVKIILPMLVFIPTIFILFRKRNMLKKIEEHYIDENPIEIIQITLIITITYLVLQLPKIIFDIISTIIETEHNKMFYMINCITNTVVKWKIHSSFTQVI</sequence>
<evidence type="ECO:0000256" key="4">
    <source>
        <dbReference type="ARBA" id="ARBA00022692"/>
    </source>
</evidence>
<comment type="subcellular location">
    <subcellularLocation>
        <location evidence="1">Cell membrane</location>
        <topology evidence="1">Multi-pass membrane protein</topology>
    </subcellularLocation>
</comment>